<organism evidence="6 7">
    <name type="scientific">Allosphingosinicella ginsenosidimutans</name>
    <dbReference type="NCBI Taxonomy" id="1176539"/>
    <lineage>
        <taxon>Bacteria</taxon>
        <taxon>Pseudomonadati</taxon>
        <taxon>Pseudomonadota</taxon>
        <taxon>Alphaproteobacteria</taxon>
        <taxon>Sphingomonadales</taxon>
        <taxon>Sphingomonadaceae</taxon>
        <taxon>Allosphingosinicella</taxon>
    </lineage>
</organism>
<evidence type="ECO:0000256" key="4">
    <source>
        <dbReference type="ARBA" id="ARBA00023136"/>
    </source>
</evidence>
<dbReference type="RefSeq" id="WP_147042951.1">
    <property type="nucleotide sequence ID" value="NZ_BAABIR010000003.1"/>
</dbReference>
<dbReference type="Gene3D" id="1.20.120.550">
    <property type="entry name" value="Membrane associated eicosanoid/glutathione metabolism-like domain"/>
    <property type="match status" value="1"/>
</dbReference>
<proteinExistence type="predicted"/>
<evidence type="ECO:0000256" key="3">
    <source>
        <dbReference type="ARBA" id="ARBA00022989"/>
    </source>
</evidence>
<protein>
    <submittedName>
        <fullName evidence="6">MAPEG family protein</fullName>
    </submittedName>
</protein>
<evidence type="ECO:0000256" key="5">
    <source>
        <dbReference type="SAM" id="Phobius"/>
    </source>
</evidence>
<dbReference type="InterPro" id="IPR001129">
    <property type="entry name" value="Membr-assoc_MAPEG"/>
</dbReference>
<feature type="transmembrane region" description="Helical" evidence="5">
    <location>
        <begin position="106"/>
        <end position="127"/>
    </location>
</feature>
<dbReference type="AlphaFoldDB" id="A0A5C6TUH8"/>
<dbReference type="PANTHER" id="PTHR35814:SF1">
    <property type="entry name" value="GLUTATHIONE S-TRANSFERASE-RELATED"/>
    <property type="match status" value="1"/>
</dbReference>
<evidence type="ECO:0000313" key="7">
    <source>
        <dbReference type="Proteomes" id="UP000321249"/>
    </source>
</evidence>
<name>A0A5C6TUH8_9SPHN</name>
<accession>A0A5C6TUH8</accession>
<evidence type="ECO:0000256" key="2">
    <source>
        <dbReference type="ARBA" id="ARBA00022692"/>
    </source>
</evidence>
<dbReference type="PANTHER" id="PTHR35814">
    <property type="match status" value="1"/>
</dbReference>
<feature type="transmembrane region" description="Helical" evidence="5">
    <location>
        <begin position="6"/>
        <end position="26"/>
    </location>
</feature>
<dbReference type="InterPro" id="IPR023352">
    <property type="entry name" value="MAPEG-like_dom_sf"/>
</dbReference>
<evidence type="ECO:0000256" key="1">
    <source>
        <dbReference type="ARBA" id="ARBA00004370"/>
    </source>
</evidence>
<comment type="caution">
    <text evidence="6">The sequence shown here is derived from an EMBL/GenBank/DDBJ whole genome shotgun (WGS) entry which is preliminary data.</text>
</comment>
<keyword evidence="4 5" id="KW-0472">Membrane</keyword>
<dbReference type="Pfam" id="PF01124">
    <property type="entry name" value="MAPEG"/>
    <property type="match status" value="1"/>
</dbReference>
<keyword evidence="3 5" id="KW-1133">Transmembrane helix</keyword>
<feature type="transmembrane region" description="Helical" evidence="5">
    <location>
        <begin position="51"/>
        <end position="69"/>
    </location>
</feature>
<sequence length="147" mass="15893">MILPITLTIAGAAAILNLWLSLRVGLLRHRLKISIGDGGDERVARRMRAHANFAENMPIMLILVGFVELATGGGLWLWGAGIVFIFARILHAFGMDRQGANALRGIGILLTLLTQLALGIWAILIAYQSPALHASTHPRGQEISIGR</sequence>
<evidence type="ECO:0000313" key="6">
    <source>
        <dbReference type="EMBL" id="TXC63545.1"/>
    </source>
</evidence>
<reference evidence="6 7" key="1">
    <citation type="journal article" date="2015" name="J. Microbiol.">
        <title>Sphingosinicella ginsenosidimutans sp. nov., with ginsenoside converting activity.</title>
        <authorList>
            <person name="Kim J.K."/>
            <person name="Kang M.S."/>
            <person name="Park S.C."/>
            <person name="Kim K.M."/>
            <person name="Choi K."/>
            <person name="Yoon M.H."/>
            <person name="Im W.T."/>
        </authorList>
    </citation>
    <scope>NUCLEOTIDE SEQUENCE [LARGE SCALE GENOMIC DNA]</scope>
    <source>
        <strain evidence="6 7">BS-11</strain>
    </source>
</reference>
<feature type="transmembrane region" description="Helical" evidence="5">
    <location>
        <begin position="75"/>
        <end position="94"/>
    </location>
</feature>
<keyword evidence="2 5" id="KW-0812">Transmembrane</keyword>
<comment type="subcellular location">
    <subcellularLocation>
        <location evidence="1">Membrane</location>
    </subcellularLocation>
</comment>
<dbReference type="Proteomes" id="UP000321249">
    <property type="component" value="Unassembled WGS sequence"/>
</dbReference>
<keyword evidence="7" id="KW-1185">Reference proteome</keyword>
<dbReference type="EMBL" id="VOQQ01000001">
    <property type="protein sequence ID" value="TXC63545.1"/>
    <property type="molecule type" value="Genomic_DNA"/>
</dbReference>
<dbReference type="GO" id="GO:0016020">
    <property type="term" value="C:membrane"/>
    <property type="evidence" value="ECO:0007669"/>
    <property type="project" value="UniProtKB-SubCell"/>
</dbReference>
<dbReference type="OrthoDB" id="7619858at2"/>
<dbReference type="SUPFAM" id="SSF161084">
    <property type="entry name" value="MAPEG domain-like"/>
    <property type="match status" value="1"/>
</dbReference>
<gene>
    <name evidence="6" type="ORF">FRZ32_07645</name>
</gene>